<comment type="caution">
    <text evidence="2">The sequence shown here is derived from an EMBL/GenBank/DDBJ whole genome shotgun (WGS) entry which is preliminary data.</text>
</comment>
<organism evidence="2 3">
    <name type="scientific">Gigaspora rosea</name>
    <dbReference type="NCBI Taxonomy" id="44941"/>
    <lineage>
        <taxon>Eukaryota</taxon>
        <taxon>Fungi</taxon>
        <taxon>Fungi incertae sedis</taxon>
        <taxon>Mucoromycota</taxon>
        <taxon>Glomeromycotina</taxon>
        <taxon>Glomeromycetes</taxon>
        <taxon>Diversisporales</taxon>
        <taxon>Gigasporaceae</taxon>
        <taxon>Gigaspora</taxon>
    </lineage>
</organism>
<sequence length="139" mass="16188">MPTALPNTKVNGDESAFEELLKIKQNLSSELTEYALSKKRKSDTNDQFHDRKKRTSDDEELGKLTDFALDIIKKVKSDNQDHLNKIIRLAVEKNESFLNIWKSLITREDEDSKIQKFICSMNICFDMVNISKIYRECLV</sequence>
<gene>
    <name evidence="2" type="ORF">C2G38_2037258</name>
</gene>
<dbReference type="EMBL" id="QKWP01000568">
    <property type="protein sequence ID" value="RIB18003.1"/>
    <property type="molecule type" value="Genomic_DNA"/>
</dbReference>
<protein>
    <submittedName>
        <fullName evidence="2">Uncharacterized protein</fullName>
    </submittedName>
</protein>
<proteinExistence type="predicted"/>
<feature type="region of interest" description="Disordered" evidence="1">
    <location>
        <begin position="38"/>
        <end position="57"/>
    </location>
</feature>
<reference evidence="2 3" key="1">
    <citation type="submission" date="2018-06" db="EMBL/GenBank/DDBJ databases">
        <title>Comparative genomics reveals the genomic features of Rhizophagus irregularis, R. cerebriforme, R. diaphanum and Gigaspora rosea, and their symbiotic lifestyle signature.</title>
        <authorList>
            <person name="Morin E."/>
            <person name="San Clemente H."/>
            <person name="Chen E.C.H."/>
            <person name="De La Providencia I."/>
            <person name="Hainaut M."/>
            <person name="Kuo A."/>
            <person name="Kohler A."/>
            <person name="Murat C."/>
            <person name="Tang N."/>
            <person name="Roy S."/>
            <person name="Loubradou J."/>
            <person name="Henrissat B."/>
            <person name="Grigoriev I.V."/>
            <person name="Corradi N."/>
            <person name="Roux C."/>
            <person name="Martin F.M."/>
        </authorList>
    </citation>
    <scope>NUCLEOTIDE SEQUENCE [LARGE SCALE GENOMIC DNA]</scope>
    <source>
        <strain evidence="2 3">DAOM 194757</strain>
    </source>
</reference>
<evidence type="ECO:0000313" key="2">
    <source>
        <dbReference type="EMBL" id="RIB18003.1"/>
    </source>
</evidence>
<accession>A0A397VDA5</accession>
<evidence type="ECO:0000256" key="1">
    <source>
        <dbReference type="SAM" id="MobiDB-lite"/>
    </source>
</evidence>
<dbReference type="AlphaFoldDB" id="A0A397VDA5"/>
<dbReference type="Proteomes" id="UP000266673">
    <property type="component" value="Unassembled WGS sequence"/>
</dbReference>
<evidence type="ECO:0000313" key="3">
    <source>
        <dbReference type="Proteomes" id="UP000266673"/>
    </source>
</evidence>
<name>A0A397VDA5_9GLOM</name>
<keyword evidence="3" id="KW-1185">Reference proteome</keyword>